<protein>
    <submittedName>
        <fullName evidence="2">Uncharacterized protein</fullName>
    </submittedName>
</protein>
<gene>
    <name evidence="2" type="ORF">ANANG_G00267990</name>
</gene>
<accession>A0A9D3LQH3</accession>
<evidence type="ECO:0000256" key="1">
    <source>
        <dbReference type="SAM" id="MobiDB-lite"/>
    </source>
</evidence>
<organism evidence="2 3">
    <name type="scientific">Anguilla anguilla</name>
    <name type="common">European freshwater eel</name>
    <name type="synonym">Muraena anguilla</name>
    <dbReference type="NCBI Taxonomy" id="7936"/>
    <lineage>
        <taxon>Eukaryota</taxon>
        <taxon>Metazoa</taxon>
        <taxon>Chordata</taxon>
        <taxon>Craniata</taxon>
        <taxon>Vertebrata</taxon>
        <taxon>Euteleostomi</taxon>
        <taxon>Actinopterygii</taxon>
        <taxon>Neopterygii</taxon>
        <taxon>Teleostei</taxon>
        <taxon>Anguilliformes</taxon>
        <taxon>Anguillidae</taxon>
        <taxon>Anguilla</taxon>
    </lineage>
</organism>
<name>A0A9D3LQH3_ANGAN</name>
<evidence type="ECO:0000313" key="2">
    <source>
        <dbReference type="EMBL" id="KAG5835051.1"/>
    </source>
</evidence>
<feature type="region of interest" description="Disordered" evidence="1">
    <location>
        <begin position="1"/>
        <end position="31"/>
    </location>
</feature>
<dbReference type="EMBL" id="JAFIRN010000015">
    <property type="protein sequence ID" value="KAG5835051.1"/>
    <property type="molecule type" value="Genomic_DNA"/>
</dbReference>
<proteinExistence type="predicted"/>
<reference evidence="2" key="1">
    <citation type="submission" date="2021-01" db="EMBL/GenBank/DDBJ databases">
        <title>A chromosome-scale assembly of European eel, Anguilla anguilla.</title>
        <authorList>
            <person name="Henkel C."/>
            <person name="Jong-Raadsen S.A."/>
            <person name="Dufour S."/>
            <person name="Weltzien F.-A."/>
            <person name="Palstra A.P."/>
            <person name="Pelster B."/>
            <person name="Spaink H.P."/>
            <person name="Van Den Thillart G.E."/>
            <person name="Jansen H."/>
            <person name="Zahm M."/>
            <person name="Klopp C."/>
            <person name="Cedric C."/>
            <person name="Louis A."/>
            <person name="Berthelot C."/>
            <person name="Parey E."/>
            <person name="Roest Crollius H."/>
            <person name="Montfort J."/>
            <person name="Robinson-Rechavi M."/>
            <person name="Bucao C."/>
            <person name="Bouchez O."/>
            <person name="Gislard M."/>
            <person name="Lluch J."/>
            <person name="Milhes M."/>
            <person name="Lampietro C."/>
            <person name="Lopez Roques C."/>
            <person name="Donnadieu C."/>
            <person name="Braasch I."/>
            <person name="Desvignes T."/>
            <person name="Postlethwait J."/>
            <person name="Bobe J."/>
            <person name="Guiguen Y."/>
            <person name="Dirks R."/>
        </authorList>
    </citation>
    <scope>NUCLEOTIDE SEQUENCE</scope>
    <source>
        <strain evidence="2">Tag_6206</strain>
        <tissue evidence="2">Liver</tissue>
    </source>
</reference>
<keyword evidence="3" id="KW-1185">Reference proteome</keyword>
<evidence type="ECO:0000313" key="3">
    <source>
        <dbReference type="Proteomes" id="UP001044222"/>
    </source>
</evidence>
<sequence>MQNVYLSKAPPLPGSVHHRTHGLTSPLWGQNHDLPKTKSQLRIENDCLIQKFSDPRLLNPGWLTTGSQ</sequence>
<comment type="caution">
    <text evidence="2">The sequence shown here is derived from an EMBL/GenBank/DDBJ whole genome shotgun (WGS) entry which is preliminary data.</text>
</comment>
<dbReference type="AlphaFoldDB" id="A0A9D3LQH3"/>
<dbReference type="Proteomes" id="UP001044222">
    <property type="component" value="Chromosome 15"/>
</dbReference>